<proteinExistence type="predicted"/>
<evidence type="ECO:0000313" key="1">
    <source>
        <dbReference type="EMBL" id="SVA66098.1"/>
    </source>
</evidence>
<reference evidence="1" key="1">
    <citation type="submission" date="2018-05" db="EMBL/GenBank/DDBJ databases">
        <authorList>
            <person name="Lanie J.A."/>
            <person name="Ng W.-L."/>
            <person name="Kazmierczak K.M."/>
            <person name="Andrzejewski T.M."/>
            <person name="Davidsen T.M."/>
            <person name="Wayne K.J."/>
            <person name="Tettelin H."/>
            <person name="Glass J.I."/>
            <person name="Rusch D."/>
            <person name="Podicherti R."/>
            <person name="Tsui H.-C.T."/>
            <person name="Winkler M.E."/>
        </authorList>
    </citation>
    <scope>NUCLEOTIDE SEQUENCE</scope>
</reference>
<accession>A0A381XN26</accession>
<name>A0A381XN26_9ZZZZ</name>
<gene>
    <name evidence="1" type="ORF">METZ01_LOCUS118952</name>
</gene>
<organism evidence="1">
    <name type="scientific">marine metagenome</name>
    <dbReference type="NCBI Taxonomy" id="408172"/>
    <lineage>
        <taxon>unclassified sequences</taxon>
        <taxon>metagenomes</taxon>
        <taxon>ecological metagenomes</taxon>
    </lineage>
</organism>
<sequence>MDLEYGLEYEEFREKVKKFVKENENLN</sequence>
<feature type="non-terminal residue" evidence="1">
    <location>
        <position position="27"/>
    </location>
</feature>
<dbReference type="AlphaFoldDB" id="A0A381XN26"/>
<protein>
    <submittedName>
        <fullName evidence="1">Uncharacterized protein</fullName>
    </submittedName>
</protein>
<dbReference type="EMBL" id="UINC01015753">
    <property type="protein sequence ID" value="SVA66098.1"/>
    <property type="molecule type" value="Genomic_DNA"/>
</dbReference>